<evidence type="ECO:0000256" key="2">
    <source>
        <dbReference type="ARBA" id="ARBA00022692"/>
    </source>
</evidence>
<dbReference type="SUPFAM" id="SSF103481">
    <property type="entry name" value="Multidrug resistance efflux transporter EmrE"/>
    <property type="match status" value="1"/>
</dbReference>
<keyword evidence="4 5" id="KW-0472">Membrane</keyword>
<evidence type="ECO:0000256" key="1">
    <source>
        <dbReference type="ARBA" id="ARBA00004141"/>
    </source>
</evidence>
<dbReference type="RefSeq" id="XP_068357260.1">
    <property type="nucleotide sequence ID" value="XM_068493094.1"/>
</dbReference>
<feature type="domain" description="Sugar phosphate transporter" evidence="6">
    <location>
        <begin position="2"/>
        <end position="285"/>
    </location>
</feature>
<dbReference type="OrthoDB" id="417037at2759"/>
<dbReference type="InterPro" id="IPR004853">
    <property type="entry name" value="Sugar_P_trans_dom"/>
</dbReference>
<dbReference type="Pfam" id="PF03151">
    <property type="entry name" value="TPT"/>
    <property type="match status" value="1"/>
</dbReference>
<feature type="transmembrane region" description="Helical" evidence="5">
    <location>
        <begin position="217"/>
        <end position="237"/>
    </location>
</feature>
<feature type="transmembrane region" description="Helical" evidence="5">
    <location>
        <begin position="269"/>
        <end position="288"/>
    </location>
</feature>
<evidence type="ECO:0000256" key="5">
    <source>
        <dbReference type="SAM" id="Phobius"/>
    </source>
</evidence>
<organism evidence="7 8">
    <name type="scientific">Tritrichomonas foetus</name>
    <dbReference type="NCBI Taxonomy" id="1144522"/>
    <lineage>
        <taxon>Eukaryota</taxon>
        <taxon>Metamonada</taxon>
        <taxon>Parabasalia</taxon>
        <taxon>Tritrichomonadida</taxon>
        <taxon>Tritrichomonadidae</taxon>
        <taxon>Tritrichomonas</taxon>
    </lineage>
</organism>
<dbReference type="Proteomes" id="UP000179807">
    <property type="component" value="Unassembled WGS sequence"/>
</dbReference>
<evidence type="ECO:0000256" key="4">
    <source>
        <dbReference type="ARBA" id="ARBA00023136"/>
    </source>
</evidence>
<evidence type="ECO:0000256" key="3">
    <source>
        <dbReference type="ARBA" id="ARBA00022989"/>
    </source>
</evidence>
<proteinExistence type="predicted"/>
<evidence type="ECO:0000313" key="7">
    <source>
        <dbReference type="EMBL" id="OHT04124.1"/>
    </source>
</evidence>
<sequence>MSLLMVFVNKLILRAGKVNKVISPEDLLITQCGISAFLIAFLSFVHNFPLKISFSDFAVCSIVNIAFIGTMLANSYTLSYLSIHMVTLLKCLSVVVTAFGDRIFLGHHLSIQTWCSLFLIVIGSGFGLATDLEFSLIGYFWMFLSICFAACYVLLTKVLISHRDLHFFTAAFWNNLLSTFFLGLYIFIRNPSRGCINALFSSFLIKNESSLYLSKGFIIFSGILGLALNIVTFSLLGETSATSYVVVGAGKKIFQAILSFVIFNTETSLTNILSVMIGLSGATLYAYIKFNENKNKEQKKRNEEGNDSIVLITPKMKKENNSTL</sequence>
<dbReference type="VEuPathDB" id="TrichDB:TRFO_06432"/>
<dbReference type="PANTHER" id="PTHR11132">
    <property type="entry name" value="SOLUTE CARRIER FAMILY 35"/>
    <property type="match status" value="1"/>
</dbReference>
<feature type="transmembrane region" description="Helical" evidence="5">
    <location>
        <begin position="27"/>
        <end position="45"/>
    </location>
</feature>
<dbReference type="GO" id="GO:0016020">
    <property type="term" value="C:membrane"/>
    <property type="evidence" value="ECO:0007669"/>
    <property type="project" value="UniProtKB-SubCell"/>
</dbReference>
<protein>
    <submittedName>
        <fullName evidence="7">GDP-mannose transporter GONST1-like protein</fullName>
    </submittedName>
</protein>
<reference evidence="7" key="1">
    <citation type="submission" date="2016-10" db="EMBL/GenBank/DDBJ databases">
        <authorList>
            <person name="Benchimol M."/>
            <person name="Almeida L.G."/>
            <person name="Vasconcelos A.T."/>
            <person name="Perreira-Neves A."/>
            <person name="Rosa I.A."/>
            <person name="Tasca T."/>
            <person name="Bogo M.R."/>
            <person name="de Souza W."/>
        </authorList>
    </citation>
    <scope>NUCLEOTIDE SEQUENCE [LARGE SCALE GENOMIC DNA]</scope>
    <source>
        <strain evidence="7">K</strain>
    </source>
</reference>
<feature type="transmembrane region" description="Helical" evidence="5">
    <location>
        <begin position="167"/>
        <end position="188"/>
    </location>
</feature>
<keyword evidence="2 5" id="KW-0812">Transmembrane</keyword>
<dbReference type="EMBL" id="MLAK01000804">
    <property type="protein sequence ID" value="OHT04124.1"/>
    <property type="molecule type" value="Genomic_DNA"/>
</dbReference>
<dbReference type="InterPro" id="IPR037185">
    <property type="entry name" value="EmrE-like"/>
</dbReference>
<keyword evidence="8" id="KW-1185">Reference proteome</keyword>
<feature type="transmembrane region" description="Helical" evidence="5">
    <location>
        <begin position="111"/>
        <end position="130"/>
    </location>
</feature>
<gene>
    <name evidence="7" type="ORF">TRFO_06432</name>
</gene>
<evidence type="ECO:0000259" key="6">
    <source>
        <dbReference type="Pfam" id="PF03151"/>
    </source>
</evidence>
<dbReference type="GeneID" id="94827798"/>
<dbReference type="AlphaFoldDB" id="A0A1J4K304"/>
<comment type="caution">
    <text evidence="7">The sequence shown here is derived from an EMBL/GenBank/DDBJ whole genome shotgun (WGS) entry which is preliminary data.</text>
</comment>
<comment type="subcellular location">
    <subcellularLocation>
        <location evidence="1">Membrane</location>
        <topology evidence="1">Multi-pass membrane protein</topology>
    </subcellularLocation>
</comment>
<feature type="transmembrane region" description="Helical" evidence="5">
    <location>
        <begin position="52"/>
        <end position="72"/>
    </location>
</feature>
<accession>A0A1J4K304</accession>
<keyword evidence="3 5" id="KW-1133">Transmembrane helix</keyword>
<dbReference type="InterPro" id="IPR050186">
    <property type="entry name" value="TPT_transporter"/>
</dbReference>
<name>A0A1J4K304_9EUKA</name>
<feature type="transmembrane region" description="Helical" evidence="5">
    <location>
        <begin position="136"/>
        <end position="155"/>
    </location>
</feature>
<evidence type="ECO:0000313" key="8">
    <source>
        <dbReference type="Proteomes" id="UP000179807"/>
    </source>
</evidence>